<feature type="transmembrane region" description="Helical" evidence="10">
    <location>
        <begin position="357"/>
        <end position="381"/>
    </location>
</feature>
<evidence type="ECO:0000256" key="8">
    <source>
        <dbReference type="ARBA" id="ARBA00060041"/>
    </source>
</evidence>
<keyword evidence="7 10" id="KW-0472">Membrane</keyword>
<feature type="transmembrane region" description="Helical" evidence="10">
    <location>
        <begin position="190"/>
        <end position="212"/>
    </location>
</feature>
<evidence type="ECO:0000256" key="4">
    <source>
        <dbReference type="ARBA" id="ARBA00022960"/>
    </source>
</evidence>
<dbReference type="PRINTS" id="PR01806">
    <property type="entry name" value="VIRFACTRMVIN"/>
</dbReference>
<feature type="transmembrane region" description="Helical" evidence="10">
    <location>
        <begin position="233"/>
        <end position="258"/>
    </location>
</feature>
<dbReference type="AlphaFoldDB" id="A0A4Q7DHJ1"/>
<evidence type="ECO:0000256" key="2">
    <source>
        <dbReference type="ARBA" id="ARBA00022475"/>
    </source>
</evidence>
<accession>A0A4Q7DHJ1</accession>
<dbReference type="GO" id="GO:0009252">
    <property type="term" value="P:peptidoglycan biosynthetic process"/>
    <property type="evidence" value="ECO:0007669"/>
    <property type="project" value="UniProtKB-UniRule"/>
</dbReference>
<comment type="caution">
    <text evidence="12">The sequence shown here is derived from an EMBL/GenBank/DDBJ whole genome shotgun (WGS) entry which is preliminary data.</text>
</comment>
<feature type="transmembrane region" description="Helical" evidence="10">
    <location>
        <begin position="91"/>
        <end position="114"/>
    </location>
</feature>
<evidence type="ECO:0000256" key="7">
    <source>
        <dbReference type="ARBA" id="ARBA00023136"/>
    </source>
</evidence>
<feature type="transmembrane region" description="Helical" evidence="10">
    <location>
        <begin position="134"/>
        <end position="154"/>
    </location>
</feature>
<evidence type="ECO:0000313" key="13">
    <source>
        <dbReference type="Proteomes" id="UP000293550"/>
    </source>
</evidence>
<dbReference type="GO" id="GO:0071555">
    <property type="term" value="P:cell wall organization"/>
    <property type="evidence" value="ECO:0007669"/>
    <property type="project" value="UniProtKB-UniRule"/>
</dbReference>
<gene>
    <name evidence="10 12" type="primary">murJ</name>
    <name evidence="12" type="ORF">EQU50_04625</name>
</gene>
<evidence type="ECO:0000256" key="3">
    <source>
        <dbReference type="ARBA" id="ARBA00022692"/>
    </source>
</evidence>
<dbReference type="Pfam" id="PF03023">
    <property type="entry name" value="MurJ"/>
    <property type="match status" value="1"/>
</dbReference>
<dbReference type="GO" id="GO:0015648">
    <property type="term" value="F:lipid-linked peptidoglycan transporter activity"/>
    <property type="evidence" value="ECO:0007669"/>
    <property type="project" value="UniProtKB-UniRule"/>
</dbReference>
<dbReference type="NCBIfam" id="TIGR01695">
    <property type="entry name" value="murJ_mviN"/>
    <property type="match status" value="1"/>
</dbReference>
<evidence type="ECO:0000256" key="9">
    <source>
        <dbReference type="ARBA" id="ARBA00061532"/>
    </source>
</evidence>
<feature type="transmembrane region" description="Helical" evidence="10">
    <location>
        <begin position="415"/>
        <end position="433"/>
    </location>
</feature>
<organism evidence="12 13">
    <name type="scientific">Candidatus Finniella inopinata</name>
    <dbReference type="NCBI Taxonomy" id="1696036"/>
    <lineage>
        <taxon>Bacteria</taxon>
        <taxon>Pseudomonadati</taxon>
        <taxon>Pseudomonadota</taxon>
        <taxon>Alphaproteobacteria</taxon>
        <taxon>Holosporales</taxon>
        <taxon>Candidatus Paracaedibacteraceae</taxon>
        <taxon>Candidatus Finniella</taxon>
    </lineage>
</organism>
<comment type="function">
    <text evidence="8 10 11">Involved in peptidoglycan biosynthesis. Transports lipid-linked peptidoglycan precursors from the inner to the outer leaflet of the cytoplasmic membrane.</text>
</comment>
<keyword evidence="10 11" id="KW-0961">Cell wall biogenesis/degradation</keyword>
<dbReference type="InterPro" id="IPR051050">
    <property type="entry name" value="Lipid_II_flippase_MurJ/MviN"/>
</dbReference>
<protein>
    <recommendedName>
        <fullName evidence="10">Probable lipid II flippase MurJ</fullName>
    </recommendedName>
</protein>
<keyword evidence="10 11" id="KW-0813">Transport</keyword>
<dbReference type="PANTHER" id="PTHR47019">
    <property type="entry name" value="LIPID II FLIPPASE MURJ"/>
    <property type="match status" value="1"/>
</dbReference>
<dbReference type="GO" id="GO:0008360">
    <property type="term" value="P:regulation of cell shape"/>
    <property type="evidence" value="ECO:0007669"/>
    <property type="project" value="UniProtKB-UniRule"/>
</dbReference>
<keyword evidence="6 10" id="KW-1133">Transmembrane helix</keyword>
<dbReference type="InterPro" id="IPR004268">
    <property type="entry name" value="MurJ"/>
</dbReference>
<keyword evidence="3 10" id="KW-0812">Transmembrane</keyword>
<keyword evidence="5 10" id="KW-0573">Peptidoglycan synthesis</keyword>
<feature type="transmembrane region" description="Helical" evidence="10">
    <location>
        <begin position="445"/>
        <end position="464"/>
    </location>
</feature>
<keyword evidence="2 10" id="KW-1003">Cell membrane</keyword>
<dbReference type="PIRSF" id="PIRSF002869">
    <property type="entry name" value="MviN"/>
    <property type="match status" value="1"/>
</dbReference>
<dbReference type="GO" id="GO:0034204">
    <property type="term" value="P:lipid translocation"/>
    <property type="evidence" value="ECO:0007669"/>
    <property type="project" value="TreeGrafter"/>
</dbReference>
<evidence type="ECO:0000256" key="6">
    <source>
        <dbReference type="ARBA" id="ARBA00022989"/>
    </source>
</evidence>
<proteinExistence type="inferred from homology"/>
<feature type="transmembrane region" description="Helical" evidence="10">
    <location>
        <begin position="388"/>
        <end position="409"/>
    </location>
</feature>
<evidence type="ECO:0000256" key="11">
    <source>
        <dbReference type="PIRNR" id="PIRNR002869"/>
    </source>
</evidence>
<keyword evidence="4 10" id="KW-0133">Cell shape</keyword>
<evidence type="ECO:0000256" key="5">
    <source>
        <dbReference type="ARBA" id="ARBA00022984"/>
    </source>
</evidence>
<feature type="transmembrane region" description="Helical" evidence="10">
    <location>
        <begin position="484"/>
        <end position="503"/>
    </location>
</feature>
<evidence type="ECO:0000256" key="10">
    <source>
        <dbReference type="HAMAP-Rule" id="MF_02078"/>
    </source>
</evidence>
<feature type="transmembrane region" description="Helical" evidence="10">
    <location>
        <begin position="278"/>
        <end position="296"/>
    </location>
</feature>
<comment type="subcellular location">
    <subcellularLocation>
        <location evidence="10">Cell inner membrane</location>
        <topology evidence="10">Multi-pass membrane protein</topology>
    </subcellularLocation>
    <subcellularLocation>
        <location evidence="1">Cell membrane</location>
        <topology evidence="1">Multi-pass membrane protein</topology>
    </subcellularLocation>
</comment>
<dbReference type="CDD" id="cd13123">
    <property type="entry name" value="MATE_MurJ_like"/>
    <property type="match status" value="1"/>
</dbReference>
<keyword evidence="10" id="KW-0997">Cell inner membrane</keyword>
<sequence>MNLIRAAATVGSYTAISRVFGLIREILLSHILGAGTLADAFVVAFKFPNFFRRFFAEGAFNAAFVPQIARRLANNDEQLGRASAKDLAQKVFSCLAWFLFVFVLVVELTTPYLIPLLAPGFATTPERLDLAIQFTRITFPYILFISLSALLAGVLNSLHHFAAAAAAPILLNLMMISALILYPYTNLEPGTALCWSVFLSGLVQFGWLYWICQKLDFKFWLQWPQITDDVKKVLKLMVPGTIGAGVMQINLFIDMMLASLLPTGSLSYLYYADRLNHLPLSIFGVAIGTALLPSLSKCWRQGDVKRAYHQQNTALNFALQLTIPSTIGLIVLSYPLIDLIFGHGHFLVYDVQQTAPALAAFAFGLPAYVMGKVFVTTYFACEDTSTPVKIGLICVITNLTLNLMFMPFFKHVGMAMATSLAAWVNTFLLAFFLRRRNLFSFPKILFLNTLKTTAVSLLMGALLFYSQHWELTNALKSISRILEIGVLVGVGAGFYLAIGYSVGIRPLNSLKS</sequence>
<comment type="pathway">
    <text evidence="10">Cell wall biogenesis; peptidoglycan biosynthesis.</text>
</comment>
<reference evidence="12 13" key="1">
    <citation type="submission" date="2018-10" db="EMBL/GenBank/DDBJ databases">
        <title>An updated phylogeny of the Alphaproteobacteria reveals that the parasitic Rickettsiales and Holosporales have independent origins.</title>
        <authorList>
            <person name="Munoz-Gomez S.A."/>
            <person name="Hess S."/>
            <person name="Burger G."/>
            <person name="Lang B.F."/>
            <person name="Susko E."/>
            <person name="Slamovits C.H."/>
            <person name="Roger A.J."/>
        </authorList>
    </citation>
    <scope>NUCLEOTIDE SEQUENCE [LARGE SCALE GENOMIC DNA]</scope>
    <source>
        <strain evidence="12">HOLO01</strain>
    </source>
</reference>
<dbReference type="UniPathway" id="UPA00219"/>
<dbReference type="GO" id="GO:0005886">
    <property type="term" value="C:plasma membrane"/>
    <property type="evidence" value="ECO:0007669"/>
    <property type="project" value="UniProtKB-SubCell"/>
</dbReference>
<dbReference type="PANTHER" id="PTHR47019:SF1">
    <property type="entry name" value="LIPID II FLIPPASE MURJ"/>
    <property type="match status" value="1"/>
</dbReference>
<dbReference type="Proteomes" id="UP000293550">
    <property type="component" value="Unassembled WGS sequence"/>
</dbReference>
<keyword evidence="13" id="KW-1185">Reference proteome</keyword>
<dbReference type="RefSeq" id="WP_130153975.1">
    <property type="nucleotide sequence ID" value="NZ_SCFB01000005.1"/>
</dbReference>
<dbReference type="HAMAP" id="MF_02078">
    <property type="entry name" value="MurJ_MviN"/>
    <property type="match status" value="1"/>
</dbReference>
<comment type="similarity">
    <text evidence="9 10 11">Belongs to the MurJ/MviN family.</text>
</comment>
<feature type="transmembrane region" description="Helical" evidence="10">
    <location>
        <begin position="161"/>
        <end position="184"/>
    </location>
</feature>
<dbReference type="OrthoDB" id="9816572at2"/>
<evidence type="ECO:0000256" key="1">
    <source>
        <dbReference type="ARBA" id="ARBA00004651"/>
    </source>
</evidence>
<dbReference type="EMBL" id="SCFB01000005">
    <property type="protein sequence ID" value="RZI46223.1"/>
    <property type="molecule type" value="Genomic_DNA"/>
</dbReference>
<name>A0A4Q7DHJ1_9PROT</name>
<feature type="transmembrane region" description="Helical" evidence="10">
    <location>
        <begin position="317"/>
        <end position="337"/>
    </location>
</feature>
<evidence type="ECO:0000313" key="12">
    <source>
        <dbReference type="EMBL" id="RZI46223.1"/>
    </source>
</evidence>